<comment type="caution">
    <text evidence="1">The sequence shown here is derived from an EMBL/GenBank/DDBJ whole genome shotgun (WGS) entry which is preliminary data.</text>
</comment>
<gene>
    <name evidence="1" type="ORF">UW61_C0011G0004</name>
</gene>
<sequence>MAKNRKKRARTIARSRLAAGPASDIKAASRRGLARLYGSKRTGLAQPKGITGNPIDLKIVAK</sequence>
<evidence type="ECO:0000313" key="2">
    <source>
        <dbReference type="Proteomes" id="UP000033901"/>
    </source>
</evidence>
<accession>A0A0G1M5Y5</accession>
<protein>
    <submittedName>
        <fullName evidence="1">Uncharacterized protein</fullName>
    </submittedName>
</protein>
<proteinExistence type="predicted"/>
<dbReference type="AlphaFoldDB" id="A0A0G1M5Y5"/>
<dbReference type="Proteomes" id="UP000033901">
    <property type="component" value="Unassembled WGS sequence"/>
</dbReference>
<reference evidence="1 2" key="1">
    <citation type="journal article" date="2015" name="Nature">
        <title>rRNA introns, odd ribosomes, and small enigmatic genomes across a large radiation of phyla.</title>
        <authorList>
            <person name="Brown C.T."/>
            <person name="Hug L.A."/>
            <person name="Thomas B.C."/>
            <person name="Sharon I."/>
            <person name="Castelle C.J."/>
            <person name="Singh A."/>
            <person name="Wilkins M.J."/>
            <person name="Williams K.H."/>
            <person name="Banfield J.F."/>
        </authorList>
    </citation>
    <scope>NUCLEOTIDE SEQUENCE [LARGE SCALE GENOMIC DNA]</scope>
</reference>
<name>A0A0G1M5Y5_9BACT</name>
<organism evidence="1 2">
    <name type="scientific">Candidatus Curtissbacteria bacterium GW2011_GWC1_44_33</name>
    <dbReference type="NCBI Taxonomy" id="1618413"/>
    <lineage>
        <taxon>Bacteria</taxon>
        <taxon>Candidatus Curtissiibacteriota</taxon>
    </lineage>
</organism>
<dbReference type="EMBL" id="LCIZ01000011">
    <property type="protein sequence ID" value="KKT67324.1"/>
    <property type="molecule type" value="Genomic_DNA"/>
</dbReference>
<evidence type="ECO:0000313" key="1">
    <source>
        <dbReference type="EMBL" id="KKT67324.1"/>
    </source>
</evidence>